<dbReference type="EMBL" id="BNJQ01000004">
    <property type="protein sequence ID" value="GHP02989.1"/>
    <property type="molecule type" value="Genomic_DNA"/>
</dbReference>
<accession>A0A830HCC1</accession>
<proteinExistence type="predicted"/>
<sequence length="105" mass="11324">MKRTSADQVHMTGQSGTKARVSDAGFMSMHVPALTYTLTAASSRTKKGMLDAGFEAHHLYTNNAINANVVEKGVTDGFMLMIYGTSTGSLSIEQEGKMELTNRGY</sequence>
<gene>
    <name evidence="1" type="ORF">PPROV_000174400</name>
</gene>
<organism evidence="1 2">
    <name type="scientific">Pycnococcus provasolii</name>
    <dbReference type="NCBI Taxonomy" id="41880"/>
    <lineage>
        <taxon>Eukaryota</taxon>
        <taxon>Viridiplantae</taxon>
        <taxon>Chlorophyta</taxon>
        <taxon>Pseudoscourfieldiophyceae</taxon>
        <taxon>Pseudoscourfieldiales</taxon>
        <taxon>Pycnococcaceae</taxon>
        <taxon>Pycnococcus</taxon>
    </lineage>
</organism>
<evidence type="ECO:0000313" key="1">
    <source>
        <dbReference type="EMBL" id="GHP02989.1"/>
    </source>
</evidence>
<dbReference type="Proteomes" id="UP000660262">
    <property type="component" value="Unassembled WGS sequence"/>
</dbReference>
<keyword evidence="2" id="KW-1185">Reference proteome</keyword>
<evidence type="ECO:0000313" key="2">
    <source>
        <dbReference type="Proteomes" id="UP000660262"/>
    </source>
</evidence>
<dbReference type="AlphaFoldDB" id="A0A830HCC1"/>
<comment type="caution">
    <text evidence="1">The sequence shown here is derived from an EMBL/GenBank/DDBJ whole genome shotgun (WGS) entry which is preliminary data.</text>
</comment>
<protein>
    <submittedName>
        <fullName evidence="1">Uncharacterized protein</fullName>
    </submittedName>
</protein>
<name>A0A830HCC1_9CHLO</name>
<reference evidence="1" key="1">
    <citation type="submission" date="2020-10" db="EMBL/GenBank/DDBJ databases">
        <title>Unveiling of a novel bifunctional photoreceptor, Dualchrome1, isolated from a cosmopolitan green alga.</title>
        <authorList>
            <person name="Suzuki S."/>
            <person name="Kawachi M."/>
        </authorList>
    </citation>
    <scope>NUCLEOTIDE SEQUENCE</scope>
    <source>
        <strain evidence="1">NIES 2893</strain>
    </source>
</reference>